<dbReference type="GO" id="GO:0012505">
    <property type="term" value="C:endomembrane system"/>
    <property type="evidence" value="ECO:0007669"/>
    <property type="project" value="UniProtKB-SubCell"/>
</dbReference>
<dbReference type="GO" id="GO:0008168">
    <property type="term" value="F:methyltransferase activity"/>
    <property type="evidence" value="ECO:0007669"/>
    <property type="project" value="UniProtKB-KW"/>
</dbReference>
<evidence type="ECO:0000313" key="7">
    <source>
        <dbReference type="Proteomes" id="UP000319004"/>
    </source>
</evidence>
<keyword evidence="3 5" id="KW-1133">Transmembrane helix</keyword>
<dbReference type="PANTHER" id="PTHR43847:SF1">
    <property type="entry name" value="BLL3993 PROTEIN"/>
    <property type="match status" value="1"/>
</dbReference>
<proteinExistence type="predicted"/>
<evidence type="ECO:0000256" key="3">
    <source>
        <dbReference type="ARBA" id="ARBA00022989"/>
    </source>
</evidence>
<protein>
    <submittedName>
        <fullName evidence="6">Isoprenylcysteine carboxyl methyltransferase (ICMT) family protein</fullName>
    </submittedName>
</protein>
<dbReference type="KEGG" id="snep:Enr13x_68210"/>
<dbReference type="AlphaFoldDB" id="A0A518I1B4"/>
<keyword evidence="2 5" id="KW-0812">Transmembrane</keyword>
<keyword evidence="6" id="KW-0489">Methyltransferase</keyword>
<evidence type="ECO:0000313" key="6">
    <source>
        <dbReference type="EMBL" id="QDV46912.1"/>
    </source>
</evidence>
<feature type="transmembrane region" description="Helical" evidence="5">
    <location>
        <begin position="155"/>
        <end position="172"/>
    </location>
</feature>
<evidence type="ECO:0000256" key="1">
    <source>
        <dbReference type="ARBA" id="ARBA00004127"/>
    </source>
</evidence>
<dbReference type="GO" id="GO:0032259">
    <property type="term" value="P:methylation"/>
    <property type="evidence" value="ECO:0007669"/>
    <property type="project" value="UniProtKB-KW"/>
</dbReference>
<accession>A0A518I1B4</accession>
<feature type="transmembrane region" description="Helical" evidence="5">
    <location>
        <begin position="88"/>
        <end position="108"/>
    </location>
</feature>
<organism evidence="6 7">
    <name type="scientific">Stieleria neptunia</name>
    <dbReference type="NCBI Taxonomy" id="2527979"/>
    <lineage>
        <taxon>Bacteria</taxon>
        <taxon>Pseudomonadati</taxon>
        <taxon>Planctomycetota</taxon>
        <taxon>Planctomycetia</taxon>
        <taxon>Pirellulales</taxon>
        <taxon>Pirellulaceae</taxon>
        <taxon>Stieleria</taxon>
    </lineage>
</organism>
<evidence type="ECO:0000256" key="2">
    <source>
        <dbReference type="ARBA" id="ARBA00022692"/>
    </source>
</evidence>
<feature type="transmembrane region" description="Helical" evidence="5">
    <location>
        <begin position="32"/>
        <end position="52"/>
    </location>
</feature>
<evidence type="ECO:0000256" key="5">
    <source>
        <dbReference type="SAM" id="Phobius"/>
    </source>
</evidence>
<dbReference type="OrthoDB" id="272002at2"/>
<name>A0A518I1B4_9BACT</name>
<comment type="subcellular location">
    <subcellularLocation>
        <location evidence="1">Endomembrane system</location>
        <topology evidence="1">Multi-pass membrane protein</topology>
    </subcellularLocation>
</comment>
<dbReference type="PANTHER" id="PTHR43847">
    <property type="entry name" value="BLL3993 PROTEIN"/>
    <property type="match status" value="1"/>
</dbReference>
<dbReference type="InterPro" id="IPR052527">
    <property type="entry name" value="Metal_cation-efflux_comp"/>
</dbReference>
<gene>
    <name evidence="6" type="ORF">Enr13x_68210</name>
</gene>
<keyword evidence="6" id="KW-0808">Transferase</keyword>
<feature type="transmembrane region" description="Helical" evidence="5">
    <location>
        <begin position="129"/>
        <end position="149"/>
    </location>
</feature>
<dbReference type="EMBL" id="CP037423">
    <property type="protein sequence ID" value="QDV46912.1"/>
    <property type="molecule type" value="Genomic_DNA"/>
</dbReference>
<dbReference type="RefSeq" id="WP_145391035.1">
    <property type="nucleotide sequence ID" value="NZ_CP037423.1"/>
</dbReference>
<dbReference type="Proteomes" id="UP000319004">
    <property type="component" value="Chromosome"/>
</dbReference>
<dbReference type="Gene3D" id="1.20.120.1630">
    <property type="match status" value="1"/>
</dbReference>
<dbReference type="Pfam" id="PF04191">
    <property type="entry name" value="PEMT"/>
    <property type="match status" value="1"/>
</dbReference>
<dbReference type="InterPro" id="IPR007318">
    <property type="entry name" value="Phopholipid_MeTrfase"/>
</dbReference>
<feature type="transmembrane region" description="Helical" evidence="5">
    <location>
        <begin position="64"/>
        <end position="82"/>
    </location>
</feature>
<reference evidence="6 7" key="1">
    <citation type="submission" date="2019-03" db="EMBL/GenBank/DDBJ databases">
        <title>Deep-cultivation of Planctomycetes and their phenomic and genomic characterization uncovers novel biology.</title>
        <authorList>
            <person name="Wiegand S."/>
            <person name="Jogler M."/>
            <person name="Boedeker C."/>
            <person name="Pinto D."/>
            <person name="Vollmers J."/>
            <person name="Rivas-Marin E."/>
            <person name="Kohn T."/>
            <person name="Peeters S.H."/>
            <person name="Heuer A."/>
            <person name="Rast P."/>
            <person name="Oberbeckmann S."/>
            <person name="Bunk B."/>
            <person name="Jeske O."/>
            <person name="Meyerdierks A."/>
            <person name="Storesund J.E."/>
            <person name="Kallscheuer N."/>
            <person name="Luecker S."/>
            <person name="Lage O.M."/>
            <person name="Pohl T."/>
            <person name="Merkel B.J."/>
            <person name="Hornburger P."/>
            <person name="Mueller R.-W."/>
            <person name="Bruemmer F."/>
            <person name="Labrenz M."/>
            <person name="Spormann A.M."/>
            <person name="Op den Camp H."/>
            <person name="Overmann J."/>
            <person name="Amann R."/>
            <person name="Jetten M.S.M."/>
            <person name="Mascher T."/>
            <person name="Medema M.H."/>
            <person name="Devos D.P."/>
            <person name="Kaster A.-K."/>
            <person name="Ovreas L."/>
            <person name="Rohde M."/>
            <person name="Galperin M.Y."/>
            <person name="Jogler C."/>
        </authorList>
    </citation>
    <scope>NUCLEOTIDE SEQUENCE [LARGE SCALE GENOMIC DNA]</scope>
    <source>
        <strain evidence="6 7">Enr13</strain>
    </source>
</reference>
<keyword evidence="7" id="KW-1185">Reference proteome</keyword>
<keyword evidence="4 5" id="KW-0472">Membrane</keyword>
<evidence type="ECO:0000256" key="4">
    <source>
        <dbReference type="ARBA" id="ARBA00023136"/>
    </source>
</evidence>
<sequence length="199" mass="21980">MPPPPRLVDIAIGVSILGWANAATWSNLGQRPLAILIATSLLHLIVGVLFLLRRGVERSGDWATCLMAIPAVLVGGWVFGWSPRDWNVAAQILFVCGSGLAIVSFAFLGRCFAILPAIRGTVVNGPFSIIRHPAYLGELAMVVACFVAVGLDWKQLVILPIIAALFAIRIRVEERLLLSDVEYQRYCRKVRWRLIPLIW</sequence>